<dbReference type="Proteomes" id="UP000475249">
    <property type="component" value="Unassembled WGS sequence"/>
</dbReference>
<dbReference type="InterPro" id="IPR045155">
    <property type="entry name" value="Beta-lactam_cat"/>
</dbReference>
<evidence type="ECO:0000313" key="2">
    <source>
        <dbReference type="EMBL" id="NAS11892.1"/>
    </source>
</evidence>
<dbReference type="SUPFAM" id="SSF56601">
    <property type="entry name" value="beta-lactamase/transpeptidase-like"/>
    <property type="match status" value="1"/>
</dbReference>
<evidence type="ECO:0000259" key="1">
    <source>
        <dbReference type="Pfam" id="PF13354"/>
    </source>
</evidence>
<dbReference type="AlphaFoldDB" id="A0A6L9EBC9"/>
<comment type="caution">
    <text evidence="2">The sequence shown here is derived from an EMBL/GenBank/DDBJ whole genome shotgun (WGS) entry which is preliminary data.</text>
</comment>
<sequence length="392" mass="45186">MVNVHYIFNFILRYIRLFLFLSGTLLILNCAAGVSQKNPLEVALSSDNPKIRKVMDSVENYEVQIRYTQIDRRNDSILFSDFDFQVDKDRYFYPASTVKFPIAVLALEKLNHIDSLSRDVKFYIEGDSVENTFAEDVIKIFAVSDNHANNRLLEFLGQDTINHNLSEKGVSPVRISHRLGFHSDVLTTKPLILYMNDSTLATTSSLMNTEPKALELEGVMKGRGYYAEDSLYMEPFDFSLKNYYPIATQHGVLKRVVFPQNFSDEEQFRLSEDQREFLLDAMQILPREADYDPKTYYDGYCKFFLYGDTDDVIPDHIQIYNKVGFAYGALTDCAYIVDTRNGIEFMLTATILVNKDGIFNDDAYEYDETGIPFLAELGRQLYQIELERKGSE</sequence>
<dbReference type="InterPro" id="IPR012338">
    <property type="entry name" value="Beta-lactam/transpept-like"/>
</dbReference>
<protein>
    <recommendedName>
        <fullName evidence="1">Beta-lactamase class A catalytic domain-containing protein</fullName>
    </recommendedName>
</protein>
<proteinExistence type="predicted"/>
<dbReference type="GO" id="GO:0030655">
    <property type="term" value="P:beta-lactam antibiotic catabolic process"/>
    <property type="evidence" value="ECO:0007669"/>
    <property type="project" value="InterPro"/>
</dbReference>
<dbReference type="GO" id="GO:0008800">
    <property type="term" value="F:beta-lactamase activity"/>
    <property type="evidence" value="ECO:0007669"/>
    <property type="project" value="InterPro"/>
</dbReference>
<feature type="domain" description="Beta-lactamase class A catalytic" evidence="1">
    <location>
        <begin position="84"/>
        <end position="337"/>
    </location>
</feature>
<dbReference type="Pfam" id="PF13354">
    <property type="entry name" value="Beta-lactamase2"/>
    <property type="match status" value="1"/>
</dbReference>
<evidence type="ECO:0000313" key="3">
    <source>
        <dbReference type="Proteomes" id="UP000475249"/>
    </source>
</evidence>
<name>A0A6L9EBC9_9FLAO</name>
<dbReference type="Gene3D" id="3.40.710.10">
    <property type="entry name" value="DD-peptidase/beta-lactamase superfamily"/>
    <property type="match status" value="1"/>
</dbReference>
<gene>
    <name evidence="2" type="ORF">GTQ38_07765</name>
</gene>
<accession>A0A6L9EBC9</accession>
<organism evidence="2 3">
    <name type="scientific">Poritiphilus flavus</name>
    <dbReference type="NCBI Taxonomy" id="2697053"/>
    <lineage>
        <taxon>Bacteria</taxon>
        <taxon>Pseudomonadati</taxon>
        <taxon>Bacteroidota</taxon>
        <taxon>Flavobacteriia</taxon>
        <taxon>Flavobacteriales</taxon>
        <taxon>Flavobacteriaceae</taxon>
        <taxon>Poritiphilus</taxon>
    </lineage>
</organism>
<reference evidence="2 3" key="1">
    <citation type="submission" date="2020-01" db="EMBL/GenBank/DDBJ databases">
        <title>Bacteria diversity of Porities sp.</title>
        <authorList>
            <person name="Wang G."/>
        </authorList>
    </citation>
    <scope>NUCLEOTIDE SEQUENCE [LARGE SCALE GENOMIC DNA]</scope>
    <source>
        <strain evidence="2 3">R33</strain>
    </source>
</reference>
<dbReference type="EMBL" id="WXYO01000003">
    <property type="protein sequence ID" value="NAS11892.1"/>
    <property type="molecule type" value="Genomic_DNA"/>
</dbReference>
<keyword evidence="3" id="KW-1185">Reference proteome</keyword>